<dbReference type="InterPro" id="IPR005656">
    <property type="entry name" value="MmgE_PrpD"/>
</dbReference>
<dbReference type="Gene3D" id="1.10.4100.10">
    <property type="entry name" value="2-methylcitrate dehydratase PrpD"/>
    <property type="match status" value="1"/>
</dbReference>
<protein>
    <submittedName>
        <fullName evidence="4">2-methylcitrate dehydratase PrpD</fullName>
    </submittedName>
</protein>
<dbReference type="AlphaFoldDB" id="A0A7W9B7K7"/>
<name>A0A7W9B7K7_9SPHN</name>
<comment type="caution">
    <text evidence="4">The sequence shown here is derived from an EMBL/GenBank/DDBJ whole genome shotgun (WGS) entry which is preliminary data.</text>
</comment>
<dbReference type="InterPro" id="IPR042188">
    <property type="entry name" value="MmgE/PrpD_sf_2"/>
</dbReference>
<dbReference type="Proteomes" id="UP000537161">
    <property type="component" value="Unassembled WGS sequence"/>
</dbReference>
<dbReference type="InterPro" id="IPR042183">
    <property type="entry name" value="MmgE/PrpD_sf_1"/>
</dbReference>
<dbReference type="Pfam" id="PF19305">
    <property type="entry name" value="MmgE_PrpD_C"/>
    <property type="match status" value="1"/>
</dbReference>
<dbReference type="InterPro" id="IPR045337">
    <property type="entry name" value="MmgE_PrpD_C"/>
</dbReference>
<evidence type="ECO:0000313" key="5">
    <source>
        <dbReference type="Proteomes" id="UP000537161"/>
    </source>
</evidence>
<accession>A0A7W9B7K7</accession>
<evidence type="ECO:0000259" key="3">
    <source>
        <dbReference type="Pfam" id="PF19305"/>
    </source>
</evidence>
<evidence type="ECO:0000259" key="2">
    <source>
        <dbReference type="Pfam" id="PF03972"/>
    </source>
</evidence>
<comment type="similarity">
    <text evidence="1">Belongs to the PrpD family.</text>
</comment>
<dbReference type="InterPro" id="IPR036148">
    <property type="entry name" value="MmgE/PrpD_sf"/>
</dbReference>
<proteinExistence type="inferred from homology"/>
<feature type="domain" description="MmgE/PrpD N-terminal" evidence="2">
    <location>
        <begin position="19"/>
        <end position="256"/>
    </location>
</feature>
<dbReference type="InterPro" id="IPR045336">
    <property type="entry name" value="MmgE_PrpD_N"/>
</dbReference>
<dbReference type="PANTHER" id="PTHR16943:SF8">
    <property type="entry name" value="2-METHYLCITRATE DEHYDRATASE"/>
    <property type="match status" value="1"/>
</dbReference>
<dbReference type="EMBL" id="JACIJH010000009">
    <property type="protein sequence ID" value="MBB5707466.1"/>
    <property type="molecule type" value="Genomic_DNA"/>
</dbReference>
<dbReference type="SUPFAM" id="SSF103378">
    <property type="entry name" value="2-methylcitrate dehydratase PrpD"/>
    <property type="match status" value="1"/>
</dbReference>
<evidence type="ECO:0000256" key="1">
    <source>
        <dbReference type="ARBA" id="ARBA00006174"/>
    </source>
</evidence>
<dbReference type="GO" id="GO:0016829">
    <property type="term" value="F:lyase activity"/>
    <property type="evidence" value="ECO:0007669"/>
    <property type="project" value="InterPro"/>
</dbReference>
<organism evidence="4 5">
    <name type="scientific">Sphingopyxis panaciterrulae</name>
    <dbReference type="NCBI Taxonomy" id="462372"/>
    <lineage>
        <taxon>Bacteria</taxon>
        <taxon>Pseudomonadati</taxon>
        <taxon>Pseudomonadota</taxon>
        <taxon>Alphaproteobacteria</taxon>
        <taxon>Sphingomonadales</taxon>
        <taxon>Sphingomonadaceae</taxon>
        <taxon>Sphingopyxis</taxon>
    </lineage>
</organism>
<feature type="domain" description="MmgE/PrpD C-terminal" evidence="3">
    <location>
        <begin position="275"/>
        <end position="437"/>
    </location>
</feature>
<dbReference type="Gene3D" id="3.30.1330.120">
    <property type="entry name" value="2-methylcitrate dehydratase PrpD"/>
    <property type="match status" value="1"/>
</dbReference>
<keyword evidence="5" id="KW-1185">Reference proteome</keyword>
<evidence type="ECO:0000313" key="4">
    <source>
        <dbReference type="EMBL" id="MBB5707466.1"/>
    </source>
</evidence>
<dbReference type="PANTHER" id="PTHR16943">
    <property type="entry name" value="2-METHYLCITRATE DEHYDRATASE-RELATED"/>
    <property type="match status" value="1"/>
</dbReference>
<sequence length="463" mass="49233">MAHATSPVELSKTLAGRQAEWIASLDFEQIPEEVRHRARLLLLDFLGVARRGSTLSQVEPARALLADLDTAPQCGIIGGGRATAAYAAYANGTFGHALEYDDAHWQCGHPGVCVIPAVLALAERENISGKQFLTAIVAGYQSMVWSMGPINRRTLDIGWHGMKIGGVFGAAAAVAKVLGLDVVQTANALAIAGSDASGTMEYDQSGGEVKRYHAGMASRAGVEAAVLARAGLTGPLTIYEGLRGIYKLFSERDHLDPELLWDGTWHIMNTFIKLYPMVGTTHAALDALGMALANLEQGGVAVTADDIETIEVGIVDWAIPHGAAIVHPHDMLSAQFSLAFASALRVVRGRVAILDLADPDVRSDPVVNALADRVKPFAMDVPNGCDPLFGYVRITTKNGRSAEALQPAPRGHPANPAGAEDIAAKFRDVLTPLMTDEGISRVLAAADKLETDEPLPEFIKLMN</sequence>
<reference evidence="4 5" key="1">
    <citation type="submission" date="2020-08" db="EMBL/GenBank/DDBJ databases">
        <title>Genomic Encyclopedia of Type Strains, Phase IV (KMG-IV): sequencing the most valuable type-strain genomes for metagenomic binning, comparative biology and taxonomic classification.</title>
        <authorList>
            <person name="Goeker M."/>
        </authorList>
    </citation>
    <scope>NUCLEOTIDE SEQUENCE [LARGE SCALE GENOMIC DNA]</scope>
    <source>
        <strain evidence="4 5">DSM 27163</strain>
    </source>
</reference>
<dbReference type="Pfam" id="PF03972">
    <property type="entry name" value="MmgE_PrpD_N"/>
    <property type="match status" value="1"/>
</dbReference>
<gene>
    <name evidence="4" type="ORF">FHR21_002832</name>
</gene>